<feature type="transmembrane region" description="Helical" evidence="15">
    <location>
        <begin position="130"/>
        <end position="150"/>
    </location>
</feature>
<dbReference type="InterPro" id="IPR001760">
    <property type="entry name" value="Opsin"/>
</dbReference>
<keyword evidence="6 15" id="KW-1133">Transmembrane helix</keyword>
<dbReference type="Gene3D" id="1.20.1070.10">
    <property type="entry name" value="Rhodopsin 7-helix transmembrane proteins"/>
    <property type="match status" value="1"/>
</dbReference>
<dbReference type="GO" id="GO:0009881">
    <property type="term" value="F:photoreceptor activity"/>
    <property type="evidence" value="ECO:0007669"/>
    <property type="project" value="UniProtKB-KW"/>
</dbReference>
<evidence type="ECO:0000256" key="11">
    <source>
        <dbReference type="ARBA" id="ARBA00023170"/>
    </source>
</evidence>
<evidence type="ECO:0000256" key="14">
    <source>
        <dbReference type="ARBA" id="ARBA00023305"/>
    </source>
</evidence>
<evidence type="ECO:0000256" key="5">
    <source>
        <dbReference type="ARBA" id="ARBA00022925"/>
    </source>
</evidence>
<keyword evidence="13 15" id="KW-0807">Transducer</keyword>
<feature type="transmembrane region" description="Helical" evidence="15">
    <location>
        <begin position="282"/>
        <end position="299"/>
    </location>
</feature>
<evidence type="ECO:0000256" key="16">
    <source>
        <dbReference type="SAM" id="MobiDB-lite"/>
    </source>
</evidence>
<dbReference type="PROSITE" id="PS00237">
    <property type="entry name" value="G_PROTEIN_RECEP_F1_1"/>
    <property type="match status" value="1"/>
</dbReference>
<evidence type="ECO:0000256" key="9">
    <source>
        <dbReference type="ARBA" id="ARBA00023136"/>
    </source>
</evidence>
<evidence type="ECO:0000256" key="3">
    <source>
        <dbReference type="ARBA" id="ARBA00022606"/>
    </source>
</evidence>
<dbReference type="FunFam" id="1.20.1070.10:FF:000044">
    <property type="entry name" value="Opsin, ultraviolet-sensitive"/>
    <property type="match status" value="1"/>
</dbReference>
<dbReference type="InterPro" id="IPR000276">
    <property type="entry name" value="GPCR_Rhodpsn"/>
</dbReference>
<proteinExistence type="evidence at transcript level"/>
<dbReference type="PROSITE" id="PS50262">
    <property type="entry name" value="G_PROTEIN_RECEP_F1_2"/>
    <property type="match status" value="1"/>
</dbReference>
<comment type="subcellular location">
    <subcellularLocation>
        <location evidence="1 15">Membrane</location>
        <topology evidence="1 15">Multi-pass membrane protein</topology>
    </subcellularLocation>
</comment>
<accession>A0A193BIW5</accession>
<name>A0A193BIW5_9COLE</name>
<feature type="transmembrane region" description="Helical" evidence="15">
    <location>
        <begin position="220"/>
        <end position="243"/>
    </location>
</feature>
<dbReference type="SUPFAM" id="SSF81321">
    <property type="entry name" value="Family A G protein-coupled receptor-like"/>
    <property type="match status" value="1"/>
</dbReference>
<keyword evidence="8 15" id="KW-0297">G-protein coupled receptor</keyword>
<dbReference type="PANTHER" id="PTHR24240">
    <property type="entry name" value="OPSIN"/>
    <property type="match status" value="1"/>
</dbReference>
<evidence type="ECO:0000256" key="12">
    <source>
        <dbReference type="ARBA" id="ARBA00023180"/>
    </source>
</evidence>
<evidence type="ECO:0000313" key="18">
    <source>
        <dbReference type="EMBL" id="ANN11837.1"/>
    </source>
</evidence>
<keyword evidence="5 15" id="KW-0681">Retinal protein</keyword>
<dbReference type="InterPro" id="IPR017452">
    <property type="entry name" value="GPCR_Rhodpsn_7TM"/>
</dbReference>
<feature type="transmembrane region" description="Helical" evidence="15">
    <location>
        <begin position="53"/>
        <end position="80"/>
    </location>
</feature>
<feature type="transmembrane region" description="Helical" evidence="15">
    <location>
        <begin position="171"/>
        <end position="193"/>
    </location>
</feature>
<keyword evidence="14" id="KW-0844">Vision</keyword>
<dbReference type="GO" id="GO:0004930">
    <property type="term" value="F:G protein-coupled receptor activity"/>
    <property type="evidence" value="ECO:0007669"/>
    <property type="project" value="UniProtKB-KW"/>
</dbReference>
<evidence type="ECO:0000256" key="4">
    <source>
        <dbReference type="ARBA" id="ARBA00022692"/>
    </source>
</evidence>
<evidence type="ECO:0000256" key="7">
    <source>
        <dbReference type="ARBA" id="ARBA00022991"/>
    </source>
</evidence>
<comment type="caution">
    <text evidence="15">Lacks conserved residue(s) required for the propagation of feature annotation.</text>
</comment>
<dbReference type="PROSITE" id="PS00238">
    <property type="entry name" value="OPSIN"/>
    <property type="match status" value="1"/>
</dbReference>
<evidence type="ECO:0000256" key="1">
    <source>
        <dbReference type="ARBA" id="ARBA00004141"/>
    </source>
</evidence>
<feature type="region of interest" description="Disordered" evidence="16">
    <location>
        <begin position="357"/>
        <end position="379"/>
    </location>
</feature>
<feature type="compositionally biased region" description="Polar residues" evidence="16">
    <location>
        <begin position="361"/>
        <end position="372"/>
    </location>
</feature>
<keyword evidence="2 15" id="KW-0600">Photoreceptor protein</keyword>
<evidence type="ECO:0000256" key="15">
    <source>
        <dbReference type="RuleBase" id="RU004951"/>
    </source>
</evidence>
<keyword evidence="10" id="KW-1015">Disulfide bond</keyword>
<feature type="transmembrane region" description="Helical" evidence="15">
    <location>
        <begin position="92"/>
        <end position="110"/>
    </location>
</feature>
<dbReference type="InterPro" id="IPR001391">
    <property type="entry name" value="Opsin_lateye"/>
</dbReference>
<sequence length="379" mass="42294">MSVMGEPNFAAWSAQRIMSGAYGGNITVVDKVPPEMLYLVDHHWYQYPPLNPLWHGILGFVIGVLGIISVFGNGMVIYIFTSTKALRTPSNLLVVNLAFSDFCMMFTMSPPMVINCYYETWVLGPMMCEIYGMFGSLFGCTSIWTMTAIAMDRYNVIVKGLSAKPLTKKGAMFRIFLIYLFSVGWTIAPMFGWNRYVPEGNMTACGTDYLTQNWLSVSYIYAYSFFVYFMPLFTIIYAYWFIVQAVAAHEKSMREQAKKMNVATLRSGDAANTSAECKLAKVALMTIALWFFAWTPYLVTNWTGVLQTASISPLATIWCSLFAKANAVYNPIVYAISHPKYKQALYKKFPALSCASAPDDATSQASGVTNVTGDEKSNA</sequence>
<dbReference type="GO" id="GO:0007601">
    <property type="term" value="P:visual perception"/>
    <property type="evidence" value="ECO:0007669"/>
    <property type="project" value="UniProtKB-KW"/>
</dbReference>
<keyword evidence="7 15" id="KW-0157">Chromophore</keyword>
<dbReference type="AlphaFoldDB" id="A0A193BIW5"/>
<dbReference type="PRINTS" id="PR00238">
    <property type="entry name" value="OPSIN"/>
</dbReference>
<dbReference type="EMBL" id="KX118666">
    <property type="protein sequence ID" value="ANN11837.1"/>
    <property type="molecule type" value="mRNA"/>
</dbReference>
<protein>
    <submittedName>
        <fullName evidence="18">Long wavelength sensitive opsin 2</fullName>
    </submittedName>
</protein>
<keyword evidence="11 15" id="KW-0675">Receptor</keyword>
<dbReference type="InterPro" id="IPR027430">
    <property type="entry name" value="Retinal_BS"/>
</dbReference>
<dbReference type="InterPro" id="IPR050125">
    <property type="entry name" value="GPCR_opsins"/>
</dbReference>
<dbReference type="Pfam" id="PF00001">
    <property type="entry name" value="7tm_1"/>
    <property type="match status" value="1"/>
</dbReference>
<evidence type="ECO:0000256" key="10">
    <source>
        <dbReference type="ARBA" id="ARBA00023157"/>
    </source>
</evidence>
<keyword evidence="9 15" id="KW-0472">Membrane</keyword>
<keyword evidence="4 15" id="KW-0812">Transmembrane</keyword>
<dbReference type="GO" id="GO:0016020">
    <property type="term" value="C:membrane"/>
    <property type="evidence" value="ECO:0007669"/>
    <property type="project" value="UniProtKB-SubCell"/>
</dbReference>
<dbReference type="GO" id="GO:0007602">
    <property type="term" value="P:phototransduction"/>
    <property type="evidence" value="ECO:0007669"/>
    <property type="project" value="UniProtKB-KW"/>
</dbReference>
<evidence type="ECO:0000256" key="6">
    <source>
        <dbReference type="ARBA" id="ARBA00022989"/>
    </source>
</evidence>
<dbReference type="PRINTS" id="PR00237">
    <property type="entry name" value="GPCRRHODOPSN"/>
</dbReference>
<organism evidence="18">
    <name type="scientific">Sphenoptera sp. NPL-2016</name>
    <dbReference type="NCBI Taxonomy" id="1853723"/>
    <lineage>
        <taxon>Eukaryota</taxon>
        <taxon>Metazoa</taxon>
        <taxon>Ecdysozoa</taxon>
        <taxon>Arthropoda</taxon>
        <taxon>Hexapoda</taxon>
        <taxon>Insecta</taxon>
        <taxon>Pterygota</taxon>
        <taxon>Neoptera</taxon>
        <taxon>Endopterygota</taxon>
        <taxon>Coleoptera</taxon>
        <taxon>Polyphaga</taxon>
        <taxon>Elateriformia</taxon>
        <taxon>Buprestoidea</taxon>
        <taxon>Buprestidae</taxon>
        <taxon>Chrysochroinae</taxon>
        <taxon>Sphenoptera</taxon>
    </lineage>
</organism>
<keyword evidence="12" id="KW-0325">Glycoprotein</keyword>
<gene>
    <name evidence="18" type="primary">lwop</name>
</gene>
<evidence type="ECO:0000259" key="17">
    <source>
        <dbReference type="PROSITE" id="PS50262"/>
    </source>
</evidence>
<keyword evidence="3 15" id="KW-0716">Sensory transduction</keyword>
<reference evidence="18" key="1">
    <citation type="journal article" date="2016" name="BMC Evol. Biol.">
        <title>A cure for the blues: opsin duplication and subfunctionalization for short-wavelength sensitivity in jewel beetles (Coleoptera: Buprestidae).</title>
        <authorList>
            <person name="Lord N.P."/>
            <person name="Plimpton R.L."/>
            <person name="Sharkey C.R."/>
            <person name="Suvorov A."/>
            <person name="Lelito J.P."/>
            <person name="Willardson B.M."/>
            <person name="Bybee S.M."/>
        </authorList>
    </citation>
    <scope>NUCLEOTIDE SEQUENCE</scope>
</reference>
<feature type="domain" description="G-protein coupled receptors family 1 profile" evidence="17">
    <location>
        <begin position="72"/>
        <end position="334"/>
    </location>
</feature>
<comment type="similarity">
    <text evidence="15">Belongs to the G-protein coupled receptor 1 family. Opsin subfamily.</text>
</comment>
<dbReference type="CDD" id="cd15079">
    <property type="entry name" value="7tmA_photoreceptors_insect"/>
    <property type="match status" value="1"/>
</dbReference>
<evidence type="ECO:0000256" key="2">
    <source>
        <dbReference type="ARBA" id="ARBA00022543"/>
    </source>
</evidence>
<dbReference type="PRINTS" id="PR00578">
    <property type="entry name" value="OPSINLTRLEYE"/>
</dbReference>
<evidence type="ECO:0000256" key="8">
    <source>
        <dbReference type="ARBA" id="ARBA00023040"/>
    </source>
</evidence>
<evidence type="ECO:0000256" key="13">
    <source>
        <dbReference type="ARBA" id="ARBA00023224"/>
    </source>
</evidence>